<gene>
    <name evidence="8" type="ORF">KGA66_02845</name>
</gene>
<keyword evidence="6" id="KW-0813">Transport</keyword>
<feature type="transmembrane region" description="Helical" evidence="6">
    <location>
        <begin position="229"/>
        <end position="248"/>
    </location>
</feature>
<comment type="subcellular location">
    <subcellularLocation>
        <location evidence="6">Cell membrane</location>
        <topology evidence="6">Multi-pass membrane protein</topology>
    </subcellularLocation>
    <subcellularLocation>
        <location evidence="1">Membrane</location>
        <topology evidence="1">Multi-pass membrane protein</topology>
    </subcellularLocation>
</comment>
<dbReference type="PROSITE" id="PS51012">
    <property type="entry name" value="ABC_TM2"/>
    <property type="match status" value="1"/>
</dbReference>
<evidence type="ECO:0000256" key="1">
    <source>
        <dbReference type="ARBA" id="ARBA00004141"/>
    </source>
</evidence>
<keyword evidence="3 6" id="KW-1133">Transmembrane helix</keyword>
<dbReference type="AlphaFoldDB" id="A0A8J7WJB8"/>
<comment type="caution">
    <text evidence="8">The sequence shown here is derived from an EMBL/GenBank/DDBJ whole genome shotgun (WGS) entry which is preliminary data.</text>
</comment>
<dbReference type="InterPro" id="IPR000412">
    <property type="entry name" value="ABC_2_transport"/>
</dbReference>
<feature type="transmembrane region" description="Helical" evidence="6">
    <location>
        <begin position="58"/>
        <end position="83"/>
    </location>
</feature>
<keyword evidence="9" id="KW-1185">Reference proteome</keyword>
<comment type="similarity">
    <text evidence="6">Belongs to the ABC-2 integral membrane protein family.</text>
</comment>
<dbReference type="GO" id="GO:0046677">
    <property type="term" value="P:response to antibiotic"/>
    <property type="evidence" value="ECO:0007669"/>
    <property type="project" value="UniProtKB-KW"/>
</dbReference>
<accession>A0A8J7WJB8</accession>
<reference evidence="8" key="1">
    <citation type="submission" date="2021-04" db="EMBL/GenBank/DDBJ databases">
        <title>Genome based classification of Actinospica acidithermotolerans sp. nov., an actinobacterium isolated from an Indonesian hot spring.</title>
        <authorList>
            <person name="Kusuma A.B."/>
            <person name="Putra K.E."/>
            <person name="Nafisah S."/>
            <person name="Loh J."/>
            <person name="Nouioui I."/>
            <person name="Goodfellow M."/>
        </authorList>
    </citation>
    <scope>NUCLEOTIDE SEQUENCE</scope>
    <source>
        <strain evidence="8">DSM 45618</strain>
    </source>
</reference>
<dbReference type="InterPro" id="IPR047817">
    <property type="entry name" value="ABC2_TM_bact-type"/>
</dbReference>
<name>A0A8J7WJB8_9ACTN</name>
<evidence type="ECO:0000259" key="7">
    <source>
        <dbReference type="PROSITE" id="PS51012"/>
    </source>
</evidence>
<sequence>MLALTHTWYMTQRHFRAFVRQPMYVAFTLVQPVIWLFLFGQLFKRVTELPGFGEGVNYVTYLAPAIVVMSALFGSGWGGMSILEDLNRGVIDRFLVSPVSRGSLIAGRLIVQGVATIIQAVIILLLGALAGADYRQAVLGALVLLVAANLLATAIGSLSYGLALVARKEESIIAVSNFVLLPLQFLSTGFMAAALIPGWIRSVAAYNPVNWTLTAGRGALMPNPDWGSIGAHLGYLALFVIACGLLSTRAFRSYQRSI</sequence>
<evidence type="ECO:0000256" key="3">
    <source>
        <dbReference type="ARBA" id="ARBA00022989"/>
    </source>
</evidence>
<keyword evidence="5" id="KW-0046">Antibiotic resistance</keyword>
<feature type="transmembrane region" description="Helical" evidence="6">
    <location>
        <begin position="21"/>
        <end position="38"/>
    </location>
</feature>
<evidence type="ECO:0000256" key="5">
    <source>
        <dbReference type="ARBA" id="ARBA00023251"/>
    </source>
</evidence>
<dbReference type="InterPro" id="IPR051784">
    <property type="entry name" value="Nod_factor_ABC_transporter"/>
</dbReference>
<dbReference type="PANTHER" id="PTHR43229">
    <property type="entry name" value="NODULATION PROTEIN J"/>
    <property type="match status" value="1"/>
</dbReference>
<feature type="transmembrane region" description="Helical" evidence="6">
    <location>
        <begin position="178"/>
        <end position="200"/>
    </location>
</feature>
<dbReference type="PIRSF" id="PIRSF006648">
    <property type="entry name" value="DrrB"/>
    <property type="match status" value="1"/>
</dbReference>
<feature type="transmembrane region" description="Helical" evidence="6">
    <location>
        <begin position="138"/>
        <end position="166"/>
    </location>
</feature>
<evidence type="ECO:0000256" key="4">
    <source>
        <dbReference type="ARBA" id="ARBA00023136"/>
    </source>
</evidence>
<evidence type="ECO:0000313" key="8">
    <source>
        <dbReference type="EMBL" id="MBS2961970.1"/>
    </source>
</evidence>
<evidence type="ECO:0000313" key="9">
    <source>
        <dbReference type="Proteomes" id="UP000677913"/>
    </source>
</evidence>
<keyword evidence="6" id="KW-1003">Cell membrane</keyword>
<dbReference type="GO" id="GO:0043190">
    <property type="term" value="C:ATP-binding cassette (ABC) transporter complex"/>
    <property type="evidence" value="ECO:0007669"/>
    <property type="project" value="InterPro"/>
</dbReference>
<dbReference type="PANTHER" id="PTHR43229:SF2">
    <property type="entry name" value="NODULATION PROTEIN J"/>
    <property type="match status" value="1"/>
</dbReference>
<keyword evidence="2 6" id="KW-0812">Transmembrane</keyword>
<dbReference type="Pfam" id="PF01061">
    <property type="entry name" value="ABC2_membrane"/>
    <property type="match status" value="1"/>
</dbReference>
<dbReference type="InterPro" id="IPR013525">
    <property type="entry name" value="ABC2_TM"/>
</dbReference>
<protein>
    <recommendedName>
        <fullName evidence="6">Transport permease protein</fullName>
    </recommendedName>
</protein>
<keyword evidence="4 6" id="KW-0472">Membrane</keyword>
<feature type="domain" description="ABC transmembrane type-2" evidence="7">
    <location>
        <begin position="23"/>
        <end position="254"/>
    </location>
</feature>
<dbReference type="GO" id="GO:0140359">
    <property type="term" value="F:ABC-type transporter activity"/>
    <property type="evidence" value="ECO:0007669"/>
    <property type="project" value="InterPro"/>
</dbReference>
<dbReference type="Proteomes" id="UP000677913">
    <property type="component" value="Unassembled WGS sequence"/>
</dbReference>
<evidence type="ECO:0000256" key="2">
    <source>
        <dbReference type="ARBA" id="ARBA00022692"/>
    </source>
</evidence>
<organism evidence="8 9">
    <name type="scientific">Actinocrinis puniceicyclus</name>
    <dbReference type="NCBI Taxonomy" id="977794"/>
    <lineage>
        <taxon>Bacteria</taxon>
        <taxon>Bacillati</taxon>
        <taxon>Actinomycetota</taxon>
        <taxon>Actinomycetes</taxon>
        <taxon>Catenulisporales</taxon>
        <taxon>Actinospicaceae</taxon>
        <taxon>Actinocrinis</taxon>
    </lineage>
</organism>
<dbReference type="EMBL" id="JAGSXH010000005">
    <property type="protein sequence ID" value="MBS2961970.1"/>
    <property type="molecule type" value="Genomic_DNA"/>
</dbReference>
<evidence type="ECO:0000256" key="6">
    <source>
        <dbReference type="RuleBase" id="RU361157"/>
    </source>
</evidence>
<proteinExistence type="inferred from homology"/>
<feature type="transmembrane region" description="Helical" evidence="6">
    <location>
        <begin position="109"/>
        <end position="132"/>
    </location>
</feature>